<reference evidence="2 3" key="1">
    <citation type="submission" date="2024-07" db="EMBL/GenBank/DDBJ databases">
        <title>Section-level genome sequencing and comparative genomics of Aspergillus sections Usti and Cavernicolus.</title>
        <authorList>
            <consortium name="Lawrence Berkeley National Laboratory"/>
            <person name="Nybo J.L."/>
            <person name="Vesth T.C."/>
            <person name="Theobald S."/>
            <person name="Frisvad J.C."/>
            <person name="Larsen T.O."/>
            <person name="Kjaerboelling I."/>
            <person name="Rothschild-Mancinelli K."/>
            <person name="Lyhne E.K."/>
            <person name="Kogle M.E."/>
            <person name="Barry K."/>
            <person name="Clum A."/>
            <person name="Na H."/>
            <person name="Ledsgaard L."/>
            <person name="Lin J."/>
            <person name="Lipzen A."/>
            <person name="Kuo A."/>
            <person name="Riley R."/>
            <person name="Mondo S."/>
            <person name="Labutti K."/>
            <person name="Haridas S."/>
            <person name="Pangalinan J."/>
            <person name="Salamov A.A."/>
            <person name="Simmons B.A."/>
            <person name="Magnuson J.K."/>
            <person name="Chen J."/>
            <person name="Drula E."/>
            <person name="Henrissat B."/>
            <person name="Wiebenga A."/>
            <person name="Lubbers R.J."/>
            <person name="Gomes A.C."/>
            <person name="Makela M.R."/>
            <person name="Stajich J."/>
            <person name="Grigoriev I.V."/>
            <person name="Mortensen U.H."/>
            <person name="De Vries R.P."/>
            <person name="Baker S.E."/>
            <person name="Andersen M.R."/>
        </authorList>
    </citation>
    <scope>NUCLEOTIDE SEQUENCE [LARGE SCALE GENOMIC DNA]</scope>
    <source>
        <strain evidence="2 3">CBS 123904</strain>
    </source>
</reference>
<organism evidence="2 3">
    <name type="scientific">Aspergillus pseudoustus</name>
    <dbReference type="NCBI Taxonomy" id="1810923"/>
    <lineage>
        <taxon>Eukaryota</taxon>
        <taxon>Fungi</taxon>
        <taxon>Dikarya</taxon>
        <taxon>Ascomycota</taxon>
        <taxon>Pezizomycotina</taxon>
        <taxon>Eurotiomycetes</taxon>
        <taxon>Eurotiomycetidae</taxon>
        <taxon>Eurotiales</taxon>
        <taxon>Aspergillaceae</taxon>
        <taxon>Aspergillus</taxon>
        <taxon>Aspergillus subgen. Nidulantes</taxon>
    </lineage>
</organism>
<dbReference type="InterPro" id="IPR014752">
    <property type="entry name" value="Arrestin-like_C"/>
</dbReference>
<dbReference type="PANTHER" id="PTHR31904">
    <property type="entry name" value="BYPASS OF STOP CODON PROTEIN 5-RELATED"/>
    <property type="match status" value="1"/>
</dbReference>
<dbReference type="Proteomes" id="UP001610446">
    <property type="component" value="Unassembled WGS sequence"/>
</dbReference>
<accession>A0ABR4IIT7</accession>
<evidence type="ECO:0000256" key="1">
    <source>
        <dbReference type="SAM" id="MobiDB-lite"/>
    </source>
</evidence>
<evidence type="ECO:0000313" key="2">
    <source>
        <dbReference type="EMBL" id="KAL2826767.1"/>
    </source>
</evidence>
<protein>
    <recommendedName>
        <fullName evidence="4">Bul1 C-terminal domain-containing protein</fullName>
    </recommendedName>
</protein>
<evidence type="ECO:0000313" key="3">
    <source>
        <dbReference type="Proteomes" id="UP001610446"/>
    </source>
</evidence>
<dbReference type="InterPro" id="IPR039634">
    <property type="entry name" value="Bul1-like"/>
</dbReference>
<proteinExistence type="predicted"/>
<dbReference type="PANTHER" id="PTHR31904:SF1">
    <property type="entry name" value="BYPASS OF STOP CODON PROTEIN 5-RELATED"/>
    <property type="match status" value="1"/>
</dbReference>
<name>A0ABR4IIT7_9EURO</name>
<feature type="region of interest" description="Disordered" evidence="1">
    <location>
        <begin position="348"/>
        <end position="374"/>
    </location>
</feature>
<comment type="caution">
    <text evidence="2">The sequence shown here is derived from an EMBL/GenBank/DDBJ whole genome shotgun (WGS) entry which is preliminary data.</text>
</comment>
<sequence>MKRTIDCTHMLKVDIRLKNSPLQGSTQTYVQSFATGETIDGAVSILSQDDLIFENLHISFIGEQSTSIPSAKPNKATHEFLHLIQPLPESALPSPKVFRGRTKYEIPFSFLVPDYLPTPACPHSSHPLVKAAHLHPPPSIGDATIAGFGGRLRDDLAPETACKVVYTIIFKLERPSITTRAQETIMDKRLKVRIKPHVGEIPLPDLDLGAIADEYRLVSRGDIGPHNKGAGKGKLAVTLEQPECFWHPLGDTVRLISKAVRLFFVYTPSSASASASAGSQGNIITLPELKSLRAQITATTLYTTKFDGPHPPQRQRDFFGRPINFRDADIPLEFPSLPQLRWERMDAQAADPNQSPNPEAGPGPGPPGSGSGETEISYIATLLVPVTLTKDKSFVPTFHSCLISRIYSLSFQLEVKGASSSFRLKAPMQIAAERDPSALPSYNASLGVIDTEP</sequence>
<gene>
    <name evidence="2" type="ORF">BJY01DRAFT_241286</name>
</gene>
<keyword evidence="3" id="KW-1185">Reference proteome</keyword>
<evidence type="ECO:0008006" key="4">
    <source>
        <dbReference type="Google" id="ProtNLM"/>
    </source>
</evidence>
<dbReference type="Gene3D" id="2.60.40.640">
    <property type="match status" value="1"/>
</dbReference>
<dbReference type="EMBL" id="JBFXLU010000425">
    <property type="protein sequence ID" value="KAL2826767.1"/>
    <property type="molecule type" value="Genomic_DNA"/>
</dbReference>